<dbReference type="Gene3D" id="1.10.4080.10">
    <property type="entry name" value="ADP-ribosylation/Crystallin J1"/>
    <property type="match status" value="1"/>
</dbReference>
<evidence type="ECO:0008006" key="3">
    <source>
        <dbReference type="Google" id="ProtNLM"/>
    </source>
</evidence>
<organism evidence="1 2">
    <name type="scientific">Didymodactylos carnosus</name>
    <dbReference type="NCBI Taxonomy" id="1234261"/>
    <lineage>
        <taxon>Eukaryota</taxon>
        <taxon>Metazoa</taxon>
        <taxon>Spiralia</taxon>
        <taxon>Gnathifera</taxon>
        <taxon>Rotifera</taxon>
        <taxon>Eurotatoria</taxon>
        <taxon>Bdelloidea</taxon>
        <taxon>Philodinida</taxon>
        <taxon>Philodinidae</taxon>
        <taxon>Didymodactylos</taxon>
    </lineage>
</organism>
<gene>
    <name evidence="1" type="ORF">TMI583_LOCUS33881</name>
</gene>
<dbReference type="AlphaFoldDB" id="A0A8S2S9N3"/>
<comment type="caution">
    <text evidence="1">The sequence shown here is derived from an EMBL/GenBank/DDBJ whole genome shotgun (WGS) entry which is preliminary data.</text>
</comment>
<feature type="non-terminal residue" evidence="1">
    <location>
        <position position="1"/>
    </location>
</feature>
<evidence type="ECO:0000313" key="2">
    <source>
        <dbReference type="Proteomes" id="UP000682733"/>
    </source>
</evidence>
<name>A0A8S2S9N3_9BILA</name>
<protein>
    <recommendedName>
        <fullName evidence="3">ADP-ribosylglycohydrolase</fullName>
    </recommendedName>
</protein>
<evidence type="ECO:0000313" key="1">
    <source>
        <dbReference type="EMBL" id="CAF4207576.1"/>
    </source>
</evidence>
<dbReference type="InterPro" id="IPR036705">
    <property type="entry name" value="Ribosyl_crysJ1_sf"/>
</dbReference>
<dbReference type="EMBL" id="CAJOBA010047977">
    <property type="protein sequence ID" value="CAF4207576.1"/>
    <property type="molecule type" value="Genomic_DNA"/>
</dbReference>
<dbReference type="SUPFAM" id="SSF101478">
    <property type="entry name" value="ADP-ribosylglycohydrolase"/>
    <property type="match status" value="1"/>
</dbReference>
<proteinExistence type="predicted"/>
<reference evidence="1" key="1">
    <citation type="submission" date="2021-02" db="EMBL/GenBank/DDBJ databases">
        <authorList>
            <person name="Nowell W R."/>
        </authorList>
    </citation>
    <scope>NUCLEOTIDE SEQUENCE</scope>
</reference>
<dbReference type="Proteomes" id="UP000682733">
    <property type="component" value="Unassembled WGS sequence"/>
</dbReference>
<sequence length="173" mass="19059">MSDVSTNISSHSNDHITTSAEITDAIRSCLYDIVCEVSMNISRSPVNLTDITGQSDAPQDGAMDHESSCDVGKHLHAYPDEEWFKLHRNGNNGSSRLHEWTIFDSPRCIKEENHPVFKTKSAATTVNSKMCGSMFGMAIGDALGAHVEFRPHSYLVEHPVRDLQGGGTWGLEK</sequence>
<accession>A0A8S2S9N3</accession>